<evidence type="ECO:0000313" key="3">
    <source>
        <dbReference type="Proteomes" id="UP001159427"/>
    </source>
</evidence>
<comment type="caution">
    <text evidence="2">The sequence shown here is derived from an EMBL/GenBank/DDBJ whole genome shotgun (WGS) entry which is preliminary data.</text>
</comment>
<evidence type="ECO:0000313" key="2">
    <source>
        <dbReference type="EMBL" id="CAH3171470.1"/>
    </source>
</evidence>
<evidence type="ECO:0000259" key="1">
    <source>
        <dbReference type="Pfam" id="PF24764"/>
    </source>
</evidence>
<dbReference type="InterPro" id="IPR058913">
    <property type="entry name" value="Integrase_dom_put"/>
</dbReference>
<dbReference type="SUPFAM" id="SSF53098">
    <property type="entry name" value="Ribonuclease H-like"/>
    <property type="match status" value="1"/>
</dbReference>
<sequence>MDPDGVAERKKHRLKRRKYFSPVTSTSYLLVNGPNSYTCCIHFLFQGPNFLWHIDGYDKLKAYGFAIHGCIDGYSRRIKWLEVRSTNNDAAVIADHFLGYVCQMKGTARIVRADPGTENVKVEVLQKFFRANGRDSFSGDKSFMYGKSTAN</sequence>
<dbReference type="EMBL" id="CALNXI010001531">
    <property type="protein sequence ID" value="CAH3171470.1"/>
    <property type="molecule type" value="Genomic_DNA"/>
</dbReference>
<feature type="non-terminal residue" evidence="2">
    <location>
        <position position="151"/>
    </location>
</feature>
<gene>
    <name evidence="2" type="ORF">PEVE_00007906</name>
</gene>
<name>A0ABN8R260_9CNID</name>
<keyword evidence="3" id="KW-1185">Reference proteome</keyword>
<dbReference type="PANTHER" id="PTHR46177">
    <property type="entry name" value="INTEGRASE CATALYTIC DOMAIN-CONTAINING PROTEIN"/>
    <property type="match status" value="1"/>
</dbReference>
<accession>A0ABN8R260</accession>
<dbReference type="InterPro" id="IPR012337">
    <property type="entry name" value="RNaseH-like_sf"/>
</dbReference>
<dbReference type="Pfam" id="PF24764">
    <property type="entry name" value="rva_4"/>
    <property type="match status" value="1"/>
</dbReference>
<organism evidence="2 3">
    <name type="scientific">Porites evermanni</name>
    <dbReference type="NCBI Taxonomy" id="104178"/>
    <lineage>
        <taxon>Eukaryota</taxon>
        <taxon>Metazoa</taxon>
        <taxon>Cnidaria</taxon>
        <taxon>Anthozoa</taxon>
        <taxon>Hexacorallia</taxon>
        <taxon>Scleractinia</taxon>
        <taxon>Fungiina</taxon>
        <taxon>Poritidae</taxon>
        <taxon>Porites</taxon>
    </lineage>
</organism>
<reference evidence="2 3" key="1">
    <citation type="submission" date="2022-05" db="EMBL/GenBank/DDBJ databases">
        <authorList>
            <consortium name="Genoscope - CEA"/>
            <person name="William W."/>
        </authorList>
    </citation>
    <scope>NUCLEOTIDE SEQUENCE [LARGE SCALE GENOMIC DNA]</scope>
</reference>
<dbReference type="PANTHER" id="PTHR46177:SF1">
    <property type="entry name" value="INTEGRASE CATALYTIC DOMAIN-CONTAINING PROTEIN"/>
    <property type="match status" value="1"/>
</dbReference>
<feature type="domain" description="Integrase core" evidence="1">
    <location>
        <begin position="46"/>
        <end position="142"/>
    </location>
</feature>
<proteinExistence type="predicted"/>
<protein>
    <recommendedName>
        <fullName evidence="1">Integrase core domain-containing protein</fullName>
    </recommendedName>
</protein>
<dbReference type="Proteomes" id="UP001159427">
    <property type="component" value="Unassembled WGS sequence"/>
</dbReference>